<dbReference type="AlphaFoldDB" id="C9RCE4"/>
<dbReference type="RefSeq" id="WP_015738799.1">
    <property type="nucleotide sequence ID" value="NC_013385.1"/>
</dbReference>
<dbReference type="Proteomes" id="UP000002620">
    <property type="component" value="Chromosome"/>
</dbReference>
<dbReference type="eggNOG" id="COG3745">
    <property type="taxonomic scope" value="Bacteria"/>
</dbReference>
<evidence type="ECO:0000313" key="2">
    <source>
        <dbReference type="EMBL" id="ACX51921.1"/>
    </source>
</evidence>
<dbReference type="CDD" id="cd11614">
    <property type="entry name" value="SAF_CpaB_FlgA_like"/>
    <property type="match status" value="1"/>
</dbReference>
<name>C9RCE4_AMMDK</name>
<protein>
    <submittedName>
        <fullName evidence="2">SAF domain protein</fullName>
    </submittedName>
</protein>
<organism evidence="2 3">
    <name type="scientific">Ammonifex degensii (strain DSM 10501 / KC4)</name>
    <dbReference type="NCBI Taxonomy" id="429009"/>
    <lineage>
        <taxon>Bacteria</taxon>
        <taxon>Bacillati</taxon>
        <taxon>Bacillota</taxon>
        <taxon>Clostridia</taxon>
        <taxon>Thermoanaerobacterales</taxon>
        <taxon>Thermoanaerobacteraceae</taxon>
        <taxon>Ammonifex</taxon>
    </lineage>
</organism>
<dbReference type="Pfam" id="PF08666">
    <property type="entry name" value="SAF"/>
    <property type="match status" value="1"/>
</dbReference>
<dbReference type="InterPro" id="IPR031571">
    <property type="entry name" value="RcpC_dom"/>
</dbReference>
<dbReference type="KEGG" id="adg:Adeg_0778"/>
<keyword evidence="3" id="KW-1185">Reference proteome</keyword>
<evidence type="ECO:0000313" key="3">
    <source>
        <dbReference type="Proteomes" id="UP000002620"/>
    </source>
</evidence>
<dbReference type="Pfam" id="PF16976">
    <property type="entry name" value="RcpC"/>
    <property type="match status" value="1"/>
</dbReference>
<reference evidence="2 3" key="1">
    <citation type="submission" date="2009-10" db="EMBL/GenBank/DDBJ databases">
        <title>Complete sequence of chromosome of Ammonifex degensii KC4.</title>
        <authorList>
            <consortium name="US DOE Joint Genome Institute"/>
            <person name="Kerfeld C."/>
            <person name="Goodner B."/>
            <person name="Huber H."/>
            <person name="Stetter K."/>
            <person name="Lucas S."/>
            <person name="Copeland A."/>
            <person name="Lapidus A."/>
            <person name="Glavina del Rio T."/>
            <person name="Dalin E."/>
            <person name="Tice H."/>
            <person name="Bruce D."/>
            <person name="Goodwin L."/>
            <person name="Pitluck S."/>
            <person name="Saunders E."/>
            <person name="Brettin T."/>
            <person name="Detter J.C."/>
            <person name="Han C."/>
            <person name="Larimer F."/>
            <person name="Land M."/>
            <person name="Hauser L."/>
            <person name="Kyrpides N."/>
            <person name="Ovchinnikova G."/>
            <person name="Richardson P."/>
        </authorList>
    </citation>
    <scope>NUCLEOTIDE SEQUENCE [LARGE SCALE GENOMIC DNA]</scope>
    <source>
        <strain evidence="3">DSM 10501 / KC4</strain>
    </source>
</reference>
<dbReference type="SMART" id="SM00858">
    <property type="entry name" value="SAF"/>
    <property type="match status" value="1"/>
</dbReference>
<gene>
    <name evidence="2" type="ordered locus">Adeg_0778</name>
</gene>
<accession>C9RCE4</accession>
<dbReference type="HOGENOM" id="CLU_1286519_0_0_9"/>
<dbReference type="OrthoDB" id="1807698at2"/>
<sequence length="214" mass="22124">MTRQKFFFLMAVLAGLVAAGSLAWLLSAFLPQKTVLVAKSDVPARGPVTEVEAVSLPKAGLPPDAVTERGELAGKVARGFIPAGTVLRRAMLQPKWAAGAAGALAEIGPGYRMLALPLTADTTVGGCVASGDRIDVYLVRGGRAELVAADVLVFSGPGVPSREGKKGFGALTGGDREQEKRDSLVVVVRPDEAERLVSALGGDGKLVAVLRPLD</sequence>
<feature type="domain" description="SAF" evidence="1">
    <location>
        <begin position="33"/>
        <end position="93"/>
    </location>
</feature>
<evidence type="ECO:0000259" key="1">
    <source>
        <dbReference type="SMART" id="SM00858"/>
    </source>
</evidence>
<proteinExistence type="predicted"/>
<dbReference type="EMBL" id="CP001785">
    <property type="protein sequence ID" value="ACX51921.1"/>
    <property type="molecule type" value="Genomic_DNA"/>
</dbReference>
<dbReference type="InterPro" id="IPR013974">
    <property type="entry name" value="SAF"/>
</dbReference>
<dbReference type="STRING" id="429009.Adeg_0778"/>